<gene>
    <name evidence="1" type="ORF">MDCFG202_LOCUS430812</name>
</gene>
<dbReference type="Proteomes" id="UP000746612">
    <property type="component" value="Unassembled WGS sequence"/>
</dbReference>
<protein>
    <submittedName>
        <fullName evidence="1">Uncharacterized protein</fullName>
    </submittedName>
</protein>
<evidence type="ECO:0000313" key="1">
    <source>
        <dbReference type="EMBL" id="CAG1997534.1"/>
    </source>
</evidence>
<accession>A0A9N8RJN2</accession>
<proteinExistence type="predicted"/>
<evidence type="ECO:0000313" key="2">
    <source>
        <dbReference type="Proteomes" id="UP000746612"/>
    </source>
</evidence>
<dbReference type="EMBL" id="CAJPIJ010000160">
    <property type="protein sequence ID" value="CAG1997534.1"/>
    <property type="molecule type" value="Genomic_DNA"/>
</dbReference>
<dbReference type="AlphaFoldDB" id="A0A9N8RJN2"/>
<reference evidence="1" key="1">
    <citation type="submission" date="2021-03" db="EMBL/GenBank/DDBJ databases">
        <authorList>
            <person name="Alouane T."/>
            <person name="Langin T."/>
            <person name="Bonhomme L."/>
        </authorList>
    </citation>
    <scope>NUCLEOTIDE SEQUENCE</scope>
    <source>
        <strain evidence="1">MDC_Fg202</strain>
    </source>
</reference>
<sequence>MFRISPEVEQTMIVINHFDECTKGSRKMFIKHISRKHYNDETPWKIVVTSHKLGALSEELSGTFCVTVDITSAELEIVIKDCFETDVQQLIQSRGDLGSQEEKMRDQLHFTKTLEPRISANAVFGSLELGEEASKDNRAMASVLGLVLREFSDQQSLERILSWLLYAVRPLTTWELATVASLSDMRESRNLSPSLIAFERLLEMIEHDFAGILEVDHNEVKFKHPCLHSCISRASPGRGSAKVGQFRAQ</sequence>
<organism evidence="1 2">
    <name type="scientific">Gibberella zeae</name>
    <name type="common">Wheat head blight fungus</name>
    <name type="synonym">Fusarium graminearum</name>
    <dbReference type="NCBI Taxonomy" id="5518"/>
    <lineage>
        <taxon>Eukaryota</taxon>
        <taxon>Fungi</taxon>
        <taxon>Dikarya</taxon>
        <taxon>Ascomycota</taxon>
        <taxon>Pezizomycotina</taxon>
        <taxon>Sordariomycetes</taxon>
        <taxon>Hypocreomycetidae</taxon>
        <taxon>Hypocreales</taxon>
        <taxon>Nectriaceae</taxon>
        <taxon>Fusarium</taxon>
    </lineage>
</organism>
<name>A0A9N8RJN2_GIBZA</name>
<comment type="caution">
    <text evidence="1">The sequence shown here is derived from an EMBL/GenBank/DDBJ whole genome shotgun (WGS) entry which is preliminary data.</text>
</comment>